<evidence type="ECO:0000313" key="3">
    <source>
        <dbReference type="Proteomes" id="UP000066487"/>
    </source>
</evidence>
<keyword evidence="1" id="KW-0732">Signal</keyword>
<sequence length="193" mass="21456">MRVLALLLAILFLSGCASKPAYYISPTPVQIPATATYWIDNFDLELVGKNERFMPQDALREQLSVELINQLSSANRYATSKESADYLLDVNTVYKRRIGNSNGGLVSVIVDDNTILASVDFSYQVKVKKAGTEVLHFSHAREGLQPAGAFGQLRNMKTMVAALTHKDNADVEPFYIRTLPTFIVSDIRDIPSR</sequence>
<dbReference type="RefSeq" id="WP_054596221.1">
    <property type="nucleotide sequence ID" value="NZ_CP012830.1"/>
</dbReference>
<gene>
    <name evidence="2" type="ORF">AO353_18315</name>
</gene>
<evidence type="ECO:0000256" key="1">
    <source>
        <dbReference type="SAM" id="SignalP"/>
    </source>
</evidence>
<reference evidence="2 3" key="2">
    <citation type="journal article" date="2018" name="Nature">
        <title>Mutant phenotypes for thousands of bacterial genes of unknown function.</title>
        <authorList>
            <person name="Price M.N."/>
            <person name="Wetmore K.M."/>
            <person name="Waters R.J."/>
            <person name="Callaghan M."/>
            <person name="Ray J."/>
            <person name="Liu H."/>
            <person name="Kuehl J.V."/>
            <person name="Melnyk R.A."/>
            <person name="Lamson J.S."/>
            <person name="Suh Y."/>
            <person name="Carlson H.K."/>
            <person name="Esquivel Z."/>
            <person name="Sadeeshkumar H."/>
            <person name="Chakraborty R."/>
            <person name="Zane G.M."/>
            <person name="Rubin B.E."/>
            <person name="Wall J.D."/>
            <person name="Visel A."/>
            <person name="Bristow J."/>
            <person name="Blow M.J."/>
            <person name="Arkin A.P."/>
            <person name="Deutschbauer A.M."/>
        </authorList>
    </citation>
    <scope>NUCLEOTIDE SEQUENCE [LARGE SCALE GENOMIC DNA]</scope>
    <source>
        <strain evidence="2 3">FW300-N2E3</strain>
    </source>
</reference>
<dbReference type="PROSITE" id="PS51257">
    <property type="entry name" value="PROKAR_LIPOPROTEIN"/>
    <property type="match status" value="1"/>
</dbReference>
<proteinExistence type="predicted"/>
<dbReference type="OrthoDB" id="6961685at2"/>
<evidence type="ECO:0008006" key="4">
    <source>
        <dbReference type="Google" id="ProtNLM"/>
    </source>
</evidence>
<dbReference type="AlphaFoldDB" id="A0A0N9WIB1"/>
<organism evidence="2 3">
    <name type="scientific">Pseudomonas fluorescens</name>
    <dbReference type="NCBI Taxonomy" id="294"/>
    <lineage>
        <taxon>Bacteria</taxon>
        <taxon>Pseudomonadati</taxon>
        <taxon>Pseudomonadota</taxon>
        <taxon>Gammaproteobacteria</taxon>
        <taxon>Pseudomonadales</taxon>
        <taxon>Pseudomonadaceae</taxon>
        <taxon>Pseudomonas</taxon>
    </lineage>
</organism>
<dbReference type="Proteomes" id="UP000066487">
    <property type="component" value="Chromosome"/>
</dbReference>
<name>A0A0N9WIB1_PSEFL</name>
<accession>A0A0N9WIB1</accession>
<evidence type="ECO:0000313" key="2">
    <source>
        <dbReference type="EMBL" id="ALI02936.1"/>
    </source>
</evidence>
<reference evidence="3" key="1">
    <citation type="submission" date="2015-09" db="EMBL/GenBank/DDBJ databases">
        <title>Whole genome sequence of Pseudomonas fluorescens FW300-N2E3.</title>
        <authorList>
            <person name="Ray J."/>
            <person name="Melnyk R."/>
            <person name="Deutschbauer A."/>
        </authorList>
    </citation>
    <scope>NUCLEOTIDE SEQUENCE [LARGE SCALE GENOMIC DNA]</scope>
    <source>
        <strain evidence="3">FW300-N2E3</strain>
    </source>
</reference>
<dbReference type="EMBL" id="CP012830">
    <property type="protein sequence ID" value="ALI02936.1"/>
    <property type="molecule type" value="Genomic_DNA"/>
</dbReference>
<feature type="signal peptide" evidence="1">
    <location>
        <begin position="1"/>
        <end position="23"/>
    </location>
</feature>
<protein>
    <recommendedName>
        <fullName evidence="4">Lipoprotein</fullName>
    </recommendedName>
</protein>
<feature type="chain" id="PRO_5006040281" description="Lipoprotein" evidence="1">
    <location>
        <begin position="24"/>
        <end position="193"/>
    </location>
</feature>